<accession>A0A0K2V8L3</accession>
<feature type="non-terminal residue" evidence="1">
    <location>
        <position position="1"/>
    </location>
</feature>
<sequence>ESGVHSEQIWSKVTRQNSEQYFCNWLFSTPSLKKELIILRSILYQITLYKGHPGRGEK</sequence>
<dbReference type="AlphaFoldDB" id="A0A0K2V8L3"/>
<name>A0A0K2V8L3_LEPSM</name>
<organism evidence="1">
    <name type="scientific">Lepeophtheirus salmonis</name>
    <name type="common">Salmon louse</name>
    <name type="synonym">Caligus salmonis</name>
    <dbReference type="NCBI Taxonomy" id="72036"/>
    <lineage>
        <taxon>Eukaryota</taxon>
        <taxon>Metazoa</taxon>
        <taxon>Ecdysozoa</taxon>
        <taxon>Arthropoda</taxon>
        <taxon>Crustacea</taxon>
        <taxon>Multicrustacea</taxon>
        <taxon>Hexanauplia</taxon>
        <taxon>Copepoda</taxon>
        <taxon>Siphonostomatoida</taxon>
        <taxon>Caligidae</taxon>
        <taxon>Lepeophtheirus</taxon>
    </lineage>
</organism>
<reference evidence="1" key="1">
    <citation type="submission" date="2014-05" db="EMBL/GenBank/DDBJ databases">
        <authorList>
            <person name="Chronopoulou M."/>
        </authorList>
    </citation>
    <scope>NUCLEOTIDE SEQUENCE</scope>
    <source>
        <tissue evidence="1">Whole organism</tissue>
    </source>
</reference>
<evidence type="ECO:0000313" key="1">
    <source>
        <dbReference type="EMBL" id="CDW46853.1"/>
    </source>
</evidence>
<dbReference type="EMBL" id="HACA01029492">
    <property type="protein sequence ID" value="CDW46853.1"/>
    <property type="molecule type" value="Transcribed_RNA"/>
</dbReference>
<protein>
    <submittedName>
        <fullName evidence="1">Uncharacterized protein</fullName>
    </submittedName>
</protein>
<proteinExistence type="predicted"/>